<keyword evidence="2" id="KW-1185">Reference proteome</keyword>
<evidence type="ECO:0000313" key="1">
    <source>
        <dbReference type="EMBL" id="POG63198.1"/>
    </source>
</evidence>
<organism evidence="1 2">
    <name type="scientific">Rhizophagus irregularis (strain DAOM 181602 / DAOM 197198 / MUCL 43194)</name>
    <name type="common">Arbuscular mycorrhizal fungus</name>
    <name type="synonym">Glomus intraradices</name>
    <dbReference type="NCBI Taxonomy" id="747089"/>
    <lineage>
        <taxon>Eukaryota</taxon>
        <taxon>Fungi</taxon>
        <taxon>Fungi incertae sedis</taxon>
        <taxon>Mucoromycota</taxon>
        <taxon>Glomeromycotina</taxon>
        <taxon>Glomeromycetes</taxon>
        <taxon>Glomerales</taxon>
        <taxon>Glomeraceae</taxon>
        <taxon>Rhizophagus</taxon>
    </lineage>
</organism>
<name>A0A2P4PCS1_RHIID</name>
<comment type="caution">
    <text evidence="1">The sequence shown here is derived from an EMBL/GenBank/DDBJ whole genome shotgun (WGS) entry which is preliminary data.</text>
</comment>
<sequence length="170" mass="19764">MKLHIVHSLINLNVRILKMQLILRDQQGNPWPTIIIEVANSESLSRIMHKTTQFWLAPNRVEDVFVLKLWKWTLGRDQNGTPLRRFTCYKFCRRNGVVNVHGNYQPVQIVEFGTIDRHNQPYNGCTAPGMCIMNIFPGCIFRGCPRVPPYPINNVVIDFFPIQQAIFRAM</sequence>
<protein>
    <submittedName>
        <fullName evidence="1">Uncharacterized protein</fullName>
    </submittedName>
</protein>
<gene>
    <name evidence="1" type="ORF">GLOIN_2v1688377</name>
</gene>
<reference evidence="1 2" key="2">
    <citation type="journal article" date="2018" name="New Phytol.">
        <title>High intraspecific genome diversity in the model arbuscular mycorrhizal symbiont Rhizophagus irregularis.</title>
        <authorList>
            <person name="Chen E.C.H."/>
            <person name="Morin E."/>
            <person name="Beaudet D."/>
            <person name="Noel J."/>
            <person name="Yildirir G."/>
            <person name="Ndikumana S."/>
            <person name="Charron P."/>
            <person name="St-Onge C."/>
            <person name="Giorgi J."/>
            <person name="Kruger M."/>
            <person name="Marton T."/>
            <person name="Ropars J."/>
            <person name="Grigoriev I.V."/>
            <person name="Hainaut M."/>
            <person name="Henrissat B."/>
            <person name="Roux C."/>
            <person name="Martin F."/>
            <person name="Corradi N."/>
        </authorList>
    </citation>
    <scope>NUCLEOTIDE SEQUENCE [LARGE SCALE GENOMIC DNA]</scope>
    <source>
        <strain evidence="1 2">DAOM 197198</strain>
    </source>
</reference>
<reference evidence="1 2" key="1">
    <citation type="journal article" date="2013" name="Proc. Natl. Acad. Sci. U.S.A.">
        <title>Genome of an arbuscular mycorrhizal fungus provides insight into the oldest plant symbiosis.</title>
        <authorList>
            <person name="Tisserant E."/>
            <person name="Malbreil M."/>
            <person name="Kuo A."/>
            <person name="Kohler A."/>
            <person name="Symeonidi A."/>
            <person name="Balestrini R."/>
            <person name="Charron P."/>
            <person name="Duensing N."/>
            <person name="Frei Dit Frey N."/>
            <person name="Gianinazzi-Pearson V."/>
            <person name="Gilbert L.B."/>
            <person name="Handa Y."/>
            <person name="Herr J.R."/>
            <person name="Hijri M."/>
            <person name="Koul R."/>
            <person name="Kawaguchi M."/>
            <person name="Krajinski F."/>
            <person name="Lammers P.J."/>
            <person name="Masclaux F.G."/>
            <person name="Murat C."/>
            <person name="Morin E."/>
            <person name="Ndikumana S."/>
            <person name="Pagni M."/>
            <person name="Petitpierre D."/>
            <person name="Requena N."/>
            <person name="Rosikiewicz P."/>
            <person name="Riley R."/>
            <person name="Saito K."/>
            <person name="San Clemente H."/>
            <person name="Shapiro H."/>
            <person name="van Tuinen D."/>
            <person name="Becard G."/>
            <person name="Bonfante P."/>
            <person name="Paszkowski U."/>
            <person name="Shachar-Hill Y.Y."/>
            <person name="Tuskan G.A."/>
            <person name="Young P.W."/>
            <person name="Sanders I.R."/>
            <person name="Henrissat B."/>
            <person name="Rensing S.A."/>
            <person name="Grigoriev I.V."/>
            <person name="Corradi N."/>
            <person name="Roux C."/>
            <person name="Martin F."/>
        </authorList>
    </citation>
    <scope>NUCLEOTIDE SEQUENCE [LARGE SCALE GENOMIC DNA]</scope>
    <source>
        <strain evidence="1 2">DAOM 197198</strain>
    </source>
</reference>
<dbReference type="AlphaFoldDB" id="A0A2P4PCS1"/>
<dbReference type="Proteomes" id="UP000018888">
    <property type="component" value="Unassembled WGS sequence"/>
</dbReference>
<accession>A0A2P4PCS1</accession>
<dbReference type="EMBL" id="AUPC02000274">
    <property type="protein sequence ID" value="POG63198.1"/>
    <property type="molecule type" value="Genomic_DNA"/>
</dbReference>
<evidence type="ECO:0000313" key="2">
    <source>
        <dbReference type="Proteomes" id="UP000018888"/>
    </source>
</evidence>
<proteinExistence type="predicted"/>